<dbReference type="AlphaFoldDB" id="A0A5B9QGH2"/>
<dbReference type="Proteomes" id="UP000323917">
    <property type="component" value="Chromosome"/>
</dbReference>
<gene>
    <name evidence="1" type="ORF">Pr1d_52320</name>
</gene>
<name>A0A5B9QGH2_9BACT</name>
<evidence type="ECO:0000313" key="2">
    <source>
        <dbReference type="Proteomes" id="UP000323917"/>
    </source>
</evidence>
<accession>A0A5B9QGH2</accession>
<dbReference type="RefSeq" id="WP_148076053.1">
    <property type="nucleotide sequence ID" value="NZ_CP042913.1"/>
</dbReference>
<reference evidence="1 2" key="1">
    <citation type="submission" date="2019-08" db="EMBL/GenBank/DDBJ databases">
        <title>Deep-cultivation of Planctomycetes and their phenomic and genomic characterization uncovers novel biology.</title>
        <authorList>
            <person name="Wiegand S."/>
            <person name="Jogler M."/>
            <person name="Boedeker C."/>
            <person name="Pinto D."/>
            <person name="Vollmers J."/>
            <person name="Rivas-Marin E."/>
            <person name="Kohn T."/>
            <person name="Peeters S.H."/>
            <person name="Heuer A."/>
            <person name="Rast P."/>
            <person name="Oberbeckmann S."/>
            <person name="Bunk B."/>
            <person name="Jeske O."/>
            <person name="Meyerdierks A."/>
            <person name="Storesund J.E."/>
            <person name="Kallscheuer N."/>
            <person name="Luecker S."/>
            <person name="Lage O.M."/>
            <person name="Pohl T."/>
            <person name="Merkel B.J."/>
            <person name="Hornburger P."/>
            <person name="Mueller R.-W."/>
            <person name="Bruemmer F."/>
            <person name="Labrenz M."/>
            <person name="Spormann A.M."/>
            <person name="Op den Camp H."/>
            <person name="Overmann J."/>
            <person name="Amann R."/>
            <person name="Jetten M.S.M."/>
            <person name="Mascher T."/>
            <person name="Medema M.H."/>
            <person name="Devos D.P."/>
            <person name="Kaster A.-K."/>
            <person name="Ovreas L."/>
            <person name="Rohde M."/>
            <person name="Galperin M.Y."/>
            <person name="Jogler C."/>
        </authorList>
    </citation>
    <scope>NUCLEOTIDE SEQUENCE [LARGE SCALE GENOMIC DNA]</scope>
    <source>
        <strain evidence="1 2">Pr1d</strain>
    </source>
</reference>
<dbReference type="OrthoDB" id="287367at2"/>
<protein>
    <submittedName>
        <fullName evidence="1">Uncharacterized protein</fullName>
    </submittedName>
</protein>
<proteinExistence type="predicted"/>
<organism evidence="1 2">
    <name type="scientific">Bythopirellula goksoeyrii</name>
    <dbReference type="NCBI Taxonomy" id="1400387"/>
    <lineage>
        <taxon>Bacteria</taxon>
        <taxon>Pseudomonadati</taxon>
        <taxon>Planctomycetota</taxon>
        <taxon>Planctomycetia</taxon>
        <taxon>Pirellulales</taxon>
        <taxon>Lacipirellulaceae</taxon>
        <taxon>Bythopirellula</taxon>
    </lineage>
</organism>
<evidence type="ECO:0000313" key="1">
    <source>
        <dbReference type="EMBL" id="QEG37884.1"/>
    </source>
</evidence>
<dbReference type="KEGG" id="bgok:Pr1d_52320"/>
<keyword evidence="2" id="KW-1185">Reference proteome</keyword>
<dbReference type="EMBL" id="CP042913">
    <property type="protein sequence ID" value="QEG37884.1"/>
    <property type="molecule type" value="Genomic_DNA"/>
</dbReference>
<sequence>MPTDPLTQSKSDLAAVIEHISLADSPVGIDAQYTHAIIISYLQQISTRLDRLEERLNQEEDKTP</sequence>